<dbReference type="PROSITE" id="PS50076">
    <property type="entry name" value="DNAJ_2"/>
    <property type="match status" value="1"/>
</dbReference>
<dbReference type="PRINTS" id="PR00625">
    <property type="entry name" value="JDOMAIN"/>
</dbReference>
<dbReference type="EMBL" id="JARYMX010000002">
    <property type="protein sequence ID" value="KAJ9559657.1"/>
    <property type="molecule type" value="Genomic_DNA"/>
</dbReference>
<comment type="caution">
    <text evidence="3">The sequence shown here is derived from an EMBL/GenBank/DDBJ whole genome shotgun (WGS) entry which is preliminary data.</text>
</comment>
<gene>
    <name evidence="3" type="ORF">OSB04_004817</name>
</gene>
<dbReference type="SUPFAM" id="SSF46565">
    <property type="entry name" value="Chaperone J-domain"/>
    <property type="match status" value="1"/>
</dbReference>
<dbReference type="SMART" id="SM00271">
    <property type="entry name" value="DnaJ"/>
    <property type="match status" value="1"/>
</dbReference>
<dbReference type="Pfam" id="PF00226">
    <property type="entry name" value="DnaJ"/>
    <property type="match status" value="1"/>
</dbReference>
<dbReference type="CDD" id="cd06257">
    <property type="entry name" value="DnaJ"/>
    <property type="match status" value="1"/>
</dbReference>
<evidence type="ECO:0000313" key="3">
    <source>
        <dbReference type="EMBL" id="KAJ9559657.1"/>
    </source>
</evidence>
<evidence type="ECO:0000313" key="4">
    <source>
        <dbReference type="Proteomes" id="UP001172457"/>
    </source>
</evidence>
<evidence type="ECO:0000259" key="2">
    <source>
        <dbReference type="PROSITE" id="PS50076"/>
    </source>
</evidence>
<reference evidence="3" key="1">
    <citation type="submission" date="2023-03" db="EMBL/GenBank/DDBJ databases">
        <title>Chromosome-scale reference genome and RAD-based genetic map of yellow starthistle (Centaurea solstitialis) reveal putative structural variation and QTLs associated with invader traits.</title>
        <authorList>
            <person name="Reatini B."/>
            <person name="Cang F.A."/>
            <person name="Jiang Q."/>
            <person name="Mckibben M.T.W."/>
            <person name="Barker M.S."/>
            <person name="Rieseberg L.H."/>
            <person name="Dlugosch K.M."/>
        </authorList>
    </citation>
    <scope>NUCLEOTIDE SEQUENCE</scope>
    <source>
        <strain evidence="3">CAN-66</strain>
        <tissue evidence="3">Leaf</tissue>
    </source>
</reference>
<dbReference type="PANTHER" id="PTHR24074">
    <property type="entry name" value="CO-CHAPERONE PROTEIN DJLA"/>
    <property type="match status" value="1"/>
</dbReference>
<dbReference type="InterPro" id="IPR036869">
    <property type="entry name" value="J_dom_sf"/>
</dbReference>
<protein>
    <recommendedName>
        <fullName evidence="2">J domain-containing protein</fullName>
    </recommendedName>
</protein>
<dbReference type="Proteomes" id="UP001172457">
    <property type="component" value="Chromosome 2"/>
</dbReference>
<keyword evidence="4" id="KW-1185">Reference proteome</keyword>
<feature type="compositionally biased region" description="Low complexity" evidence="1">
    <location>
        <begin position="1"/>
        <end position="23"/>
    </location>
</feature>
<dbReference type="AlphaFoldDB" id="A0AA38WFT8"/>
<accession>A0AA38WFT8</accession>
<evidence type="ECO:0000256" key="1">
    <source>
        <dbReference type="SAM" id="MobiDB-lite"/>
    </source>
</evidence>
<name>A0AA38WFT8_9ASTR</name>
<proteinExistence type="predicted"/>
<dbReference type="Gene3D" id="1.10.287.110">
    <property type="entry name" value="DnaJ domain"/>
    <property type="match status" value="1"/>
</dbReference>
<dbReference type="InterPro" id="IPR001623">
    <property type="entry name" value="DnaJ_domain"/>
</dbReference>
<sequence>MATISGVFSGCVSSSSSSSSSFGKQRNCDEKKKTTISGDKRFRVSCDFTNSIIASDPYKTLRIHRGASESEVKKAFRQLALKYHPDVCKGSDCGIQFQQINEAYDMVMGDLRCETSEAEKEEDGPLDETMRGMNDPDWDMWEEWMGWEGAGIRDYSSHINPYI</sequence>
<dbReference type="InterPro" id="IPR050817">
    <property type="entry name" value="DjlA_DnaK_co-chaperone"/>
</dbReference>
<feature type="region of interest" description="Disordered" evidence="1">
    <location>
        <begin position="1"/>
        <end position="26"/>
    </location>
</feature>
<organism evidence="3 4">
    <name type="scientific">Centaurea solstitialis</name>
    <name type="common">yellow star-thistle</name>
    <dbReference type="NCBI Taxonomy" id="347529"/>
    <lineage>
        <taxon>Eukaryota</taxon>
        <taxon>Viridiplantae</taxon>
        <taxon>Streptophyta</taxon>
        <taxon>Embryophyta</taxon>
        <taxon>Tracheophyta</taxon>
        <taxon>Spermatophyta</taxon>
        <taxon>Magnoliopsida</taxon>
        <taxon>eudicotyledons</taxon>
        <taxon>Gunneridae</taxon>
        <taxon>Pentapetalae</taxon>
        <taxon>asterids</taxon>
        <taxon>campanulids</taxon>
        <taxon>Asterales</taxon>
        <taxon>Asteraceae</taxon>
        <taxon>Carduoideae</taxon>
        <taxon>Cardueae</taxon>
        <taxon>Centaureinae</taxon>
        <taxon>Centaurea</taxon>
    </lineage>
</organism>
<feature type="domain" description="J" evidence="2">
    <location>
        <begin position="56"/>
        <end position="124"/>
    </location>
</feature>